<evidence type="ECO:0000313" key="8">
    <source>
        <dbReference type="Proteomes" id="UP000664109"/>
    </source>
</evidence>
<evidence type="ECO:0000256" key="4">
    <source>
        <dbReference type="ARBA" id="ARBA00023002"/>
    </source>
</evidence>
<name>A0ABS2UWY4_9ACTN</name>
<dbReference type="InterPro" id="IPR028202">
    <property type="entry name" value="Reductase_C"/>
</dbReference>
<keyword evidence="8" id="KW-1185">Reference proteome</keyword>
<sequence length="397" mass="40947">MVVVGAGMAGVQTAVALREAGFTGQVTLIGAEPHQPYDRPPLSKAVLLGTAEGSAFDIDFDDLGVGLRLGCEVTGVRPADHEVDTEAGPVPYDVLVLATGAEPVDLPGAEGVPGVHLLRTLDDAARLRPVLERRHDIVVVGAGWIGAEFATAAREAGCAVTVVEAAGRPLAGALPAEVVAPMTRWYAEAGVTLLTGERVAAVTGESVVLASGRTLAADAVVVGIGARPATSALAGSGIEVGPDGAVVADDRLRTSAPGVYAVGDCASYPSARYGRRLLVHHWDNALQGPRTVAADITGGPEGAAAYDPVPYFWSEQFGRFVQYAGHHQAAGTPLWRGDPDADDGWSVLWLRDGALAALLTVDRPRDLAQGRRLLASGVRLDPDRAADPSVPLKAAAL</sequence>
<dbReference type="PRINTS" id="PR00411">
    <property type="entry name" value="PNDRDTASEI"/>
</dbReference>
<dbReference type="Pfam" id="PF14759">
    <property type="entry name" value="Reductase_C"/>
    <property type="match status" value="1"/>
</dbReference>
<proteinExistence type="predicted"/>
<keyword evidence="2" id="KW-0285">Flavoprotein</keyword>
<evidence type="ECO:0000259" key="6">
    <source>
        <dbReference type="Pfam" id="PF14759"/>
    </source>
</evidence>
<evidence type="ECO:0000256" key="1">
    <source>
        <dbReference type="ARBA" id="ARBA00001974"/>
    </source>
</evidence>
<dbReference type="InterPro" id="IPR036188">
    <property type="entry name" value="FAD/NAD-bd_sf"/>
</dbReference>
<evidence type="ECO:0000256" key="3">
    <source>
        <dbReference type="ARBA" id="ARBA00022827"/>
    </source>
</evidence>
<dbReference type="SUPFAM" id="SSF51905">
    <property type="entry name" value="FAD/NAD(P)-binding domain"/>
    <property type="match status" value="1"/>
</dbReference>
<gene>
    <name evidence="7" type="ORF">JE024_25755</name>
</gene>
<keyword evidence="3" id="KW-0274">FAD</keyword>
<dbReference type="PANTHER" id="PTHR43557:SF2">
    <property type="entry name" value="RIESKE DOMAIN-CONTAINING PROTEIN-RELATED"/>
    <property type="match status" value="1"/>
</dbReference>
<dbReference type="Gene3D" id="3.50.50.60">
    <property type="entry name" value="FAD/NAD(P)-binding domain"/>
    <property type="match status" value="2"/>
</dbReference>
<evidence type="ECO:0000313" key="7">
    <source>
        <dbReference type="EMBL" id="MBM9622081.1"/>
    </source>
</evidence>
<dbReference type="InterPro" id="IPR023753">
    <property type="entry name" value="FAD/NAD-binding_dom"/>
</dbReference>
<dbReference type="SUPFAM" id="SSF55424">
    <property type="entry name" value="FAD/NAD-linked reductases, dimerisation (C-terminal) domain"/>
    <property type="match status" value="1"/>
</dbReference>
<evidence type="ECO:0000259" key="5">
    <source>
        <dbReference type="Pfam" id="PF07992"/>
    </source>
</evidence>
<feature type="domain" description="Reductase C-terminal" evidence="6">
    <location>
        <begin position="311"/>
        <end position="395"/>
    </location>
</feature>
<comment type="caution">
    <text evidence="7">The sequence shown here is derived from an EMBL/GenBank/DDBJ whole genome shotgun (WGS) entry which is preliminary data.</text>
</comment>
<dbReference type="RefSeq" id="WP_205376728.1">
    <property type="nucleotide sequence ID" value="NZ_JAFEJA010000001.1"/>
</dbReference>
<dbReference type="PANTHER" id="PTHR43557">
    <property type="entry name" value="APOPTOSIS-INDUCING FACTOR 1"/>
    <property type="match status" value="1"/>
</dbReference>
<dbReference type="PRINTS" id="PR00368">
    <property type="entry name" value="FADPNR"/>
</dbReference>
<reference evidence="7 8" key="1">
    <citation type="journal article" date="2016" name="Arch. Microbiol.">
        <title>Streptomyces zhihengii sp. nov., isolated from rhizospheric soil of Psammosilene tunicoides.</title>
        <authorList>
            <person name="Huang M.J."/>
            <person name="Fei J.J."/>
            <person name="Salam N."/>
            <person name="Kim C.J."/>
            <person name="Hozzein W.N."/>
            <person name="Xiao M."/>
            <person name="Huang H.Q."/>
            <person name="Li W.J."/>
        </authorList>
    </citation>
    <scope>NUCLEOTIDE SEQUENCE [LARGE SCALE GENOMIC DNA]</scope>
    <source>
        <strain evidence="7 8">YIM T102</strain>
    </source>
</reference>
<dbReference type="Proteomes" id="UP000664109">
    <property type="component" value="Unassembled WGS sequence"/>
</dbReference>
<organism evidence="7 8">
    <name type="scientific">Streptomyces zhihengii</name>
    <dbReference type="NCBI Taxonomy" id="1818004"/>
    <lineage>
        <taxon>Bacteria</taxon>
        <taxon>Bacillati</taxon>
        <taxon>Actinomycetota</taxon>
        <taxon>Actinomycetes</taxon>
        <taxon>Kitasatosporales</taxon>
        <taxon>Streptomycetaceae</taxon>
        <taxon>Streptomyces</taxon>
    </lineage>
</organism>
<feature type="domain" description="FAD/NAD(P)-binding" evidence="5">
    <location>
        <begin position="2"/>
        <end position="283"/>
    </location>
</feature>
<evidence type="ECO:0000256" key="2">
    <source>
        <dbReference type="ARBA" id="ARBA00022630"/>
    </source>
</evidence>
<dbReference type="InterPro" id="IPR016156">
    <property type="entry name" value="FAD/NAD-linked_Rdtase_dimer_sf"/>
</dbReference>
<dbReference type="Pfam" id="PF07992">
    <property type="entry name" value="Pyr_redox_2"/>
    <property type="match status" value="1"/>
</dbReference>
<accession>A0ABS2UWY4</accession>
<dbReference type="EMBL" id="JAFEJA010000001">
    <property type="protein sequence ID" value="MBM9622081.1"/>
    <property type="molecule type" value="Genomic_DNA"/>
</dbReference>
<dbReference type="Gene3D" id="3.30.390.30">
    <property type="match status" value="1"/>
</dbReference>
<comment type="cofactor">
    <cofactor evidence="1">
        <name>FAD</name>
        <dbReference type="ChEBI" id="CHEBI:57692"/>
    </cofactor>
</comment>
<keyword evidence="4" id="KW-0560">Oxidoreductase</keyword>
<dbReference type="InterPro" id="IPR050446">
    <property type="entry name" value="FAD-oxidoreductase/Apoptosis"/>
</dbReference>
<protein>
    <submittedName>
        <fullName evidence="7">Oxidoreductase</fullName>
    </submittedName>
</protein>